<sequence>MFNLTNKTAIITGGAGILGKGFSRELAKNGAKVAVADVCYENAEQVCQSILEEFPDAKVLPLRCDVADKINIVHMVETVKTQFNSIDILLNNAATKTDDLHKFFAPFEEYELETWQKVMSVNLDGMFLVAQAVSKEMIKQNTGGSIIQTSSIYGVVAPDQSIYKGSEYLGVEINTPAVYSASKGAVLSLTKYLATYLAKYNIRVNTLTPGGIESGQNNTFVKNYSSKVPLGRMGKFDELLGALVFLASDASTYVTGQNIIVDGGFTCW</sequence>
<dbReference type="FunFam" id="3.40.50.720:FF:000084">
    <property type="entry name" value="Short-chain dehydrogenase reductase"/>
    <property type="match status" value="1"/>
</dbReference>
<evidence type="ECO:0000313" key="3">
    <source>
        <dbReference type="EMBL" id="KGP63636.1"/>
    </source>
</evidence>
<dbReference type="InterPro" id="IPR002347">
    <property type="entry name" value="SDR_fam"/>
</dbReference>
<evidence type="ECO:0000313" key="4">
    <source>
        <dbReference type="Proteomes" id="UP000054422"/>
    </source>
</evidence>
<keyword evidence="2" id="KW-0560">Oxidoreductase</keyword>
<comment type="caution">
    <text evidence="3">The sequence shown here is derived from an EMBL/GenBank/DDBJ whole genome shotgun (WGS) entry which is preliminary data.</text>
</comment>
<dbReference type="Proteomes" id="UP000054422">
    <property type="component" value="Unassembled WGS sequence"/>
</dbReference>
<dbReference type="GO" id="GO:0016616">
    <property type="term" value="F:oxidoreductase activity, acting on the CH-OH group of donors, NAD or NADP as acceptor"/>
    <property type="evidence" value="ECO:0007669"/>
    <property type="project" value="TreeGrafter"/>
</dbReference>
<name>A0A0A2SV74_9GAMM</name>
<dbReference type="SUPFAM" id="SSF51735">
    <property type="entry name" value="NAD(P)-binding Rossmann-fold domains"/>
    <property type="match status" value="1"/>
</dbReference>
<keyword evidence="4" id="KW-1185">Reference proteome</keyword>
<dbReference type="InterPro" id="IPR036291">
    <property type="entry name" value="NAD(P)-bd_dom_sf"/>
</dbReference>
<organism evidence="3 4">
    <name type="scientific">Legionella norrlandica</name>
    <dbReference type="NCBI Taxonomy" id="1498499"/>
    <lineage>
        <taxon>Bacteria</taxon>
        <taxon>Pseudomonadati</taxon>
        <taxon>Pseudomonadota</taxon>
        <taxon>Gammaproteobacteria</taxon>
        <taxon>Legionellales</taxon>
        <taxon>Legionellaceae</taxon>
        <taxon>Legionella</taxon>
    </lineage>
</organism>
<dbReference type="PRINTS" id="PR00081">
    <property type="entry name" value="GDHRDH"/>
</dbReference>
<dbReference type="PRINTS" id="PR00080">
    <property type="entry name" value="SDRFAMILY"/>
</dbReference>
<protein>
    <submittedName>
        <fullName evidence="3">Short-chain dehydrogenase</fullName>
    </submittedName>
</protein>
<dbReference type="PANTHER" id="PTHR42760">
    <property type="entry name" value="SHORT-CHAIN DEHYDROGENASES/REDUCTASES FAMILY MEMBER"/>
    <property type="match status" value="1"/>
</dbReference>
<dbReference type="Gene3D" id="3.40.50.720">
    <property type="entry name" value="NAD(P)-binding Rossmann-like Domain"/>
    <property type="match status" value="1"/>
</dbReference>
<evidence type="ECO:0000256" key="2">
    <source>
        <dbReference type="ARBA" id="ARBA00023002"/>
    </source>
</evidence>
<dbReference type="Pfam" id="PF13561">
    <property type="entry name" value="adh_short_C2"/>
    <property type="match status" value="1"/>
</dbReference>
<dbReference type="AlphaFoldDB" id="A0A0A2SV74"/>
<evidence type="ECO:0000256" key="1">
    <source>
        <dbReference type="ARBA" id="ARBA00006484"/>
    </source>
</evidence>
<reference evidence="3 4" key="1">
    <citation type="submission" date="2014-05" db="EMBL/GenBank/DDBJ databases">
        <authorList>
            <person name="Rizzardi K."/>
            <person name="Winiecka-Krusnell J."/>
            <person name="Ramliden M."/>
            <person name="Alm E."/>
            <person name="Andersson S."/>
            <person name="Byfors S."/>
        </authorList>
    </citation>
    <scope>NUCLEOTIDE SEQUENCE [LARGE SCALE GENOMIC DNA]</scope>
    <source>
        <strain evidence="3 4">LEGN</strain>
    </source>
</reference>
<dbReference type="PANTHER" id="PTHR42760:SF133">
    <property type="entry name" value="3-OXOACYL-[ACYL-CARRIER-PROTEIN] REDUCTASE"/>
    <property type="match status" value="1"/>
</dbReference>
<comment type="similarity">
    <text evidence="1">Belongs to the short-chain dehydrogenases/reductases (SDR) family.</text>
</comment>
<dbReference type="STRING" id="1498499.EP47_03160"/>
<accession>A0A0A2SV74</accession>
<dbReference type="EMBL" id="JNCF01000012">
    <property type="protein sequence ID" value="KGP63636.1"/>
    <property type="molecule type" value="Genomic_DNA"/>
</dbReference>
<proteinExistence type="inferred from homology"/>
<dbReference type="RefSeq" id="WP_206538890.1">
    <property type="nucleotide sequence ID" value="NZ_JNCF01000012.1"/>
</dbReference>
<gene>
    <name evidence="3" type="ORF">EP47_03160</name>
</gene>